<dbReference type="Gene3D" id="3.90.550.10">
    <property type="entry name" value="Spore Coat Polysaccharide Biosynthesis Protein SpsA, Chain A"/>
    <property type="match status" value="1"/>
</dbReference>
<keyword evidence="3" id="KW-1185">Reference proteome</keyword>
<evidence type="ECO:0000313" key="3">
    <source>
        <dbReference type="Proteomes" id="UP001596084"/>
    </source>
</evidence>
<dbReference type="InterPro" id="IPR001173">
    <property type="entry name" value="Glyco_trans_2-like"/>
</dbReference>
<dbReference type="Pfam" id="PF00535">
    <property type="entry name" value="Glycos_transf_2"/>
    <property type="match status" value="1"/>
</dbReference>
<dbReference type="Proteomes" id="UP001596084">
    <property type="component" value="Unassembled WGS sequence"/>
</dbReference>
<protein>
    <submittedName>
        <fullName evidence="2">Glycosyltransferase family 2 protein</fullName>
    </submittedName>
</protein>
<comment type="caution">
    <text evidence="2">The sequence shown here is derived from an EMBL/GenBank/DDBJ whole genome shotgun (WGS) entry which is preliminary data.</text>
</comment>
<organism evidence="2 3">
    <name type="scientific">Polaromonas jejuensis</name>
    <dbReference type="NCBI Taxonomy" id="457502"/>
    <lineage>
        <taxon>Bacteria</taxon>
        <taxon>Pseudomonadati</taxon>
        <taxon>Pseudomonadota</taxon>
        <taxon>Betaproteobacteria</taxon>
        <taxon>Burkholderiales</taxon>
        <taxon>Comamonadaceae</taxon>
        <taxon>Polaromonas</taxon>
    </lineage>
</organism>
<dbReference type="PANTHER" id="PTHR22916">
    <property type="entry name" value="GLYCOSYLTRANSFERASE"/>
    <property type="match status" value="1"/>
</dbReference>
<gene>
    <name evidence="2" type="ORF">ACFPP7_06615</name>
</gene>
<dbReference type="InterPro" id="IPR029044">
    <property type="entry name" value="Nucleotide-diphossugar_trans"/>
</dbReference>
<proteinExistence type="predicted"/>
<dbReference type="RefSeq" id="WP_169804350.1">
    <property type="nucleotide sequence ID" value="NZ_JBHSMX010000011.1"/>
</dbReference>
<reference evidence="3" key="1">
    <citation type="journal article" date="2019" name="Int. J. Syst. Evol. Microbiol.">
        <title>The Global Catalogue of Microorganisms (GCM) 10K type strain sequencing project: providing services to taxonomists for standard genome sequencing and annotation.</title>
        <authorList>
            <consortium name="The Broad Institute Genomics Platform"/>
            <consortium name="The Broad Institute Genome Sequencing Center for Infectious Disease"/>
            <person name="Wu L."/>
            <person name="Ma J."/>
        </authorList>
    </citation>
    <scope>NUCLEOTIDE SEQUENCE [LARGE SCALE GENOMIC DNA]</scope>
    <source>
        <strain evidence="3">CGMCC 4.7277</strain>
    </source>
</reference>
<accession>A0ABW0Q9N5</accession>
<feature type="domain" description="Glycosyltransferase 2-like" evidence="1">
    <location>
        <begin position="14"/>
        <end position="178"/>
    </location>
</feature>
<evidence type="ECO:0000313" key="2">
    <source>
        <dbReference type="EMBL" id="MFC5520587.1"/>
    </source>
</evidence>
<evidence type="ECO:0000259" key="1">
    <source>
        <dbReference type="Pfam" id="PF00535"/>
    </source>
</evidence>
<dbReference type="EMBL" id="JBHSMX010000011">
    <property type="protein sequence ID" value="MFC5520587.1"/>
    <property type="molecule type" value="Genomic_DNA"/>
</dbReference>
<sequence length="314" mass="35540">MNATEVTRKLPKVSICVITYNQEKYIRQCLQSIVDQETDFDFEVIVGDDCSTDGTRAIIEEFAERYAQKVIPIFRQSNTGGLKNYLETHNAATGCYVAHMDGDDFALPGKLQMQAGILDSDSTCTAVWHRVDYFDDTGGFCSGETADLSIFNEGKVSFSEAIRLGFIGVHSSLMYRRSAREKVSLDKKVLDLYLTWDLLSKGSGYVVNEILGRYRIAASGSLTVSSLPRIRRLSIDHADHFLKKFPEQRKSYFIWAISNAVIDFKNARLTAIDFIIFALRNISLVRPGEIFTNLLNIQRTQVRWSRGNNSEKVR</sequence>
<name>A0ABW0Q9N5_9BURK</name>
<dbReference type="SUPFAM" id="SSF53448">
    <property type="entry name" value="Nucleotide-diphospho-sugar transferases"/>
    <property type="match status" value="1"/>
</dbReference>